<reference evidence="12" key="1">
    <citation type="submission" date="2023-06" db="EMBL/GenBank/DDBJ databases">
        <title>Genomic of Parafulvivirga corallium.</title>
        <authorList>
            <person name="Wang G."/>
        </authorList>
    </citation>
    <scope>NUCLEOTIDE SEQUENCE</scope>
    <source>
        <strain evidence="12">BMA10</strain>
    </source>
</reference>
<dbReference type="RefSeq" id="WP_346754005.1">
    <property type="nucleotide sequence ID" value="NZ_JAUJEA010000009.1"/>
</dbReference>
<comment type="catalytic activity">
    <reaction evidence="1">
        <text>ATP + protein L-histidine = ADP + protein N-phospho-L-histidine.</text>
        <dbReference type="EC" id="2.7.13.3"/>
    </reaction>
</comment>
<dbReference type="InterPro" id="IPR003661">
    <property type="entry name" value="HisK_dim/P_dom"/>
</dbReference>
<evidence type="ECO:0000256" key="5">
    <source>
        <dbReference type="ARBA" id="ARBA00022741"/>
    </source>
</evidence>
<dbReference type="InterPro" id="IPR050351">
    <property type="entry name" value="BphY/WalK/GraS-like"/>
</dbReference>
<gene>
    <name evidence="12" type="ORF">QQ008_21500</name>
</gene>
<feature type="domain" description="Histidine kinase" evidence="11">
    <location>
        <begin position="374"/>
        <end position="586"/>
    </location>
</feature>
<dbReference type="PANTHER" id="PTHR42878">
    <property type="entry name" value="TWO-COMPONENT HISTIDINE KINASE"/>
    <property type="match status" value="1"/>
</dbReference>
<dbReference type="SMART" id="SM00387">
    <property type="entry name" value="HATPase_c"/>
    <property type="match status" value="1"/>
</dbReference>
<dbReference type="SUPFAM" id="SSF47384">
    <property type="entry name" value="Homodimeric domain of signal transducing histidine kinase"/>
    <property type="match status" value="1"/>
</dbReference>
<proteinExistence type="predicted"/>
<dbReference type="InterPro" id="IPR005467">
    <property type="entry name" value="His_kinase_dom"/>
</dbReference>
<keyword evidence="10" id="KW-0472">Membrane</keyword>
<keyword evidence="4" id="KW-0808">Transferase</keyword>
<feature type="transmembrane region" description="Helical" evidence="10">
    <location>
        <begin position="29"/>
        <end position="49"/>
    </location>
</feature>
<keyword evidence="13" id="KW-1185">Reference proteome</keyword>
<evidence type="ECO:0000256" key="10">
    <source>
        <dbReference type="SAM" id="Phobius"/>
    </source>
</evidence>
<dbReference type="GO" id="GO:0005524">
    <property type="term" value="F:ATP binding"/>
    <property type="evidence" value="ECO:0007669"/>
    <property type="project" value="UniProtKB-KW"/>
</dbReference>
<evidence type="ECO:0000256" key="1">
    <source>
        <dbReference type="ARBA" id="ARBA00000085"/>
    </source>
</evidence>
<evidence type="ECO:0000313" key="13">
    <source>
        <dbReference type="Proteomes" id="UP001172082"/>
    </source>
</evidence>
<dbReference type="Proteomes" id="UP001172082">
    <property type="component" value="Unassembled WGS sequence"/>
</dbReference>
<dbReference type="PROSITE" id="PS50109">
    <property type="entry name" value="HIS_KIN"/>
    <property type="match status" value="1"/>
</dbReference>
<evidence type="ECO:0000259" key="11">
    <source>
        <dbReference type="PROSITE" id="PS50109"/>
    </source>
</evidence>
<evidence type="ECO:0000256" key="3">
    <source>
        <dbReference type="ARBA" id="ARBA00022553"/>
    </source>
</evidence>
<dbReference type="PANTHER" id="PTHR42878:SF7">
    <property type="entry name" value="SENSOR HISTIDINE KINASE GLRK"/>
    <property type="match status" value="1"/>
</dbReference>
<dbReference type="Gene3D" id="1.10.287.130">
    <property type="match status" value="1"/>
</dbReference>
<feature type="transmembrane region" description="Helical" evidence="10">
    <location>
        <begin position="55"/>
        <end position="76"/>
    </location>
</feature>
<keyword evidence="3" id="KW-0597">Phosphoprotein</keyword>
<evidence type="ECO:0000256" key="4">
    <source>
        <dbReference type="ARBA" id="ARBA00022679"/>
    </source>
</evidence>
<protein>
    <recommendedName>
        <fullName evidence="2">histidine kinase</fullName>
        <ecNumber evidence="2">2.7.13.3</ecNumber>
    </recommendedName>
</protein>
<keyword evidence="8" id="KW-0902">Two-component regulatory system</keyword>
<feature type="transmembrane region" description="Helical" evidence="10">
    <location>
        <begin position="83"/>
        <end position="102"/>
    </location>
</feature>
<evidence type="ECO:0000313" key="12">
    <source>
        <dbReference type="EMBL" id="MDN5203981.1"/>
    </source>
</evidence>
<name>A0ABT8KTB6_9BACT</name>
<feature type="coiled-coil region" evidence="9">
    <location>
        <begin position="224"/>
        <end position="360"/>
    </location>
</feature>
<accession>A0ABT8KTB6</accession>
<dbReference type="Gene3D" id="3.30.565.10">
    <property type="entry name" value="Histidine kinase-like ATPase, C-terminal domain"/>
    <property type="match status" value="1"/>
</dbReference>
<dbReference type="InterPro" id="IPR004358">
    <property type="entry name" value="Sig_transdc_His_kin-like_C"/>
</dbReference>
<dbReference type="CDD" id="cd00082">
    <property type="entry name" value="HisKA"/>
    <property type="match status" value="1"/>
</dbReference>
<dbReference type="InterPro" id="IPR036097">
    <property type="entry name" value="HisK_dim/P_sf"/>
</dbReference>
<dbReference type="SUPFAM" id="SSF55874">
    <property type="entry name" value="ATPase domain of HSP90 chaperone/DNA topoisomerase II/histidine kinase"/>
    <property type="match status" value="1"/>
</dbReference>
<dbReference type="EMBL" id="JAUJEA010000009">
    <property type="protein sequence ID" value="MDN5203981.1"/>
    <property type="molecule type" value="Genomic_DNA"/>
</dbReference>
<sequence>MYQRLYQIWIKIIYYGVHSEMEDALKKSIILSNLASISLAFIFITFNIVQTFLVGKYYVSIMTGLISLYLISIPILNRASYVNFTRISMCFVMPISLMFVVPLEHLTNPDSRDITYYTVPRFTILAMMVLPSTLLNYKKRFKVIAALGVIVLCLLFLEEIHSLFSRNYQYSTFELKRLYMIKAVSLATFFFLTLGFTFFRRVNIRFERRVSNLLDAEKTANYKLQVSKHELEEAYEELHASEANTREKAEKIVLQHRALEESHRKISELLKELKQTNNELLESQAELEEAYEELQSAESITRERAQEIEHQKNEIERKNRLLAVAQERIKETNEELMVINSSLEEKVNMRTKELMETNEELLLANQELDLFIYRASHDLRGPIASILGLTKIAKLEDQKDAHAGYFMMLEKTANNANDILSKLLLVNVVNQAADCTNIDFKVLINNLRENFDGELKRYSIDFKANIETDACLVSDVNHIMIICERLLENAIHFRSNGKRGTPYVHMNIKKAENGAIFEIEDNGIGIAKNFHQRIFGMFFRASERSKGNGLGLYIARKAIDRLGGAIMVESEPGVGSTFRVRFYNMQIESN</sequence>
<keyword evidence="9" id="KW-0175">Coiled coil</keyword>
<feature type="transmembrane region" description="Helical" evidence="10">
    <location>
        <begin position="114"/>
        <end position="134"/>
    </location>
</feature>
<comment type="caution">
    <text evidence="12">The sequence shown here is derived from an EMBL/GenBank/DDBJ whole genome shotgun (WGS) entry which is preliminary data.</text>
</comment>
<evidence type="ECO:0000256" key="8">
    <source>
        <dbReference type="ARBA" id="ARBA00023012"/>
    </source>
</evidence>
<dbReference type="InterPro" id="IPR036890">
    <property type="entry name" value="HATPase_C_sf"/>
</dbReference>
<keyword evidence="7 12" id="KW-0067">ATP-binding</keyword>
<keyword evidence="6" id="KW-0418">Kinase</keyword>
<keyword evidence="10" id="KW-1133">Transmembrane helix</keyword>
<evidence type="ECO:0000256" key="7">
    <source>
        <dbReference type="ARBA" id="ARBA00022840"/>
    </source>
</evidence>
<organism evidence="12 13">
    <name type="scientific">Splendidivirga corallicola</name>
    <dbReference type="NCBI Taxonomy" id="3051826"/>
    <lineage>
        <taxon>Bacteria</taxon>
        <taxon>Pseudomonadati</taxon>
        <taxon>Bacteroidota</taxon>
        <taxon>Cytophagia</taxon>
        <taxon>Cytophagales</taxon>
        <taxon>Splendidivirgaceae</taxon>
        <taxon>Splendidivirga</taxon>
    </lineage>
</organism>
<dbReference type="InterPro" id="IPR003594">
    <property type="entry name" value="HATPase_dom"/>
</dbReference>
<keyword evidence="10" id="KW-0812">Transmembrane</keyword>
<feature type="transmembrane region" description="Helical" evidence="10">
    <location>
        <begin position="141"/>
        <end position="157"/>
    </location>
</feature>
<evidence type="ECO:0000256" key="2">
    <source>
        <dbReference type="ARBA" id="ARBA00012438"/>
    </source>
</evidence>
<keyword evidence="5" id="KW-0547">Nucleotide-binding</keyword>
<dbReference type="PRINTS" id="PR00344">
    <property type="entry name" value="BCTRLSENSOR"/>
</dbReference>
<dbReference type="Pfam" id="PF02518">
    <property type="entry name" value="HATPase_c"/>
    <property type="match status" value="1"/>
</dbReference>
<dbReference type="EC" id="2.7.13.3" evidence="2"/>
<evidence type="ECO:0000256" key="6">
    <source>
        <dbReference type="ARBA" id="ARBA00022777"/>
    </source>
</evidence>
<feature type="transmembrane region" description="Helical" evidence="10">
    <location>
        <begin position="177"/>
        <end position="199"/>
    </location>
</feature>
<evidence type="ECO:0000256" key="9">
    <source>
        <dbReference type="SAM" id="Coils"/>
    </source>
</evidence>